<dbReference type="EMBL" id="JAGMUU010000006">
    <property type="protein sequence ID" value="KAH7149914.1"/>
    <property type="molecule type" value="Genomic_DNA"/>
</dbReference>
<sequence>MGTLPKPATARGVPDRTSTTKSLLSALLLSLPFLALLVHCAHREYDNGRLSASFTQDLEPLISAEGPAPAALLFIASHGGYVKTLRLVQGSGTAVSLRVEPVAFTDGCVGNPSWLTIDRFNSVLYCVDQGMAAQSEGSLSSFSIVEDGILARLNTVRTVAGPVSVAVYGKHGKGLAITHHGGSALSTWDIQDPSSIPPIQTRLKMEQPGSGRPREEVPYLRTVTDPTGQFVLVPDVGADIVRIYAVSDHDLNLSERTPFVVAPGGGPRNLAFAKQKKKTFMYIFMDHSNTIVGYEVTYDDNDIFFDEVWASGHGKGGNMRTDDAAAEMVVSPDSNFLILTSRSDATTKIPNLDPDNSTDIASDRLSNFAIDPQTGSLELLQEVPCGGLLPGQISINEAGTLVAVALQNDGRVVVVDRDAETGELGGIVAHADMEEELTAIIFSD</sequence>
<keyword evidence="4" id="KW-1185">Reference proteome</keyword>
<keyword evidence="2" id="KW-0732">Signal</keyword>
<organism evidence="3 4">
    <name type="scientific">Dactylonectria estremocensis</name>
    <dbReference type="NCBI Taxonomy" id="1079267"/>
    <lineage>
        <taxon>Eukaryota</taxon>
        <taxon>Fungi</taxon>
        <taxon>Dikarya</taxon>
        <taxon>Ascomycota</taxon>
        <taxon>Pezizomycotina</taxon>
        <taxon>Sordariomycetes</taxon>
        <taxon>Hypocreomycetidae</taxon>
        <taxon>Hypocreales</taxon>
        <taxon>Nectriaceae</taxon>
        <taxon>Dactylonectria</taxon>
    </lineage>
</organism>
<dbReference type="Pfam" id="PF10282">
    <property type="entry name" value="Lactonase"/>
    <property type="match status" value="1"/>
</dbReference>
<accession>A0A9P9J4R5</accession>
<dbReference type="GO" id="GO:0017057">
    <property type="term" value="F:6-phosphogluconolactonase activity"/>
    <property type="evidence" value="ECO:0007669"/>
    <property type="project" value="TreeGrafter"/>
</dbReference>
<dbReference type="InterPro" id="IPR011048">
    <property type="entry name" value="Haem_d1_sf"/>
</dbReference>
<comment type="similarity">
    <text evidence="1">Belongs to the cycloisomerase 2 family.</text>
</comment>
<evidence type="ECO:0000256" key="1">
    <source>
        <dbReference type="ARBA" id="ARBA00005564"/>
    </source>
</evidence>
<evidence type="ECO:0000256" key="2">
    <source>
        <dbReference type="SAM" id="SignalP"/>
    </source>
</evidence>
<dbReference type="OrthoDB" id="9972196at2759"/>
<dbReference type="Gene3D" id="2.130.10.10">
    <property type="entry name" value="YVTN repeat-like/Quinoprotein amine dehydrogenase"/>
    <property type="match status" value="1"/>
</dbReference>
<feature type="chain" id="PRO_5040218699" evidence="2">
    <location>
        <begin position="44"/>
        <end position="444"/>
    </location>
</feature>
<proteinExistence type="inferred from homology"/>
<feature type="signal peptide" evidence="2">
    <location>
        <begin position="1"/>
        <end position="43"/>
    </location>
</feature>
<reference evidence="3" key="1">
    <citation type="journal article" date="2021" name="Nat. Commun.">
        <title>Genetic determinants of endophytism in the Arabidopsis root mycobiome.</title>
        <authorList>
            <person name="Mesny F."/>
            <person name="Miyauchi S."/>
            <person name="Thiergart T."/>
            <person name="Pickel B."/>
            <person name="Atanasova L."/>
            <person name="Karlsson M."/>
            <person name="Huettel B."/>
            <person name="Barry K.W."/>
            <person name="Haridas S."/>
            <person name="Chen C."/>
            <person name="Bauer D."/>
            <person name="Andreopoulos W."/>
            <person name="Pangilinan J."/>
            <person name="LaButti K."/>
            <person name="Riley R."/>
            <person name="Lipzen A."/>
            <person name="Clum A."/>
            <person name="Drula E."/>
            <person name="Henrissat B."/>
            <person name="Kohler A."/>
            <person name="Grigoriev I.V."/>
            <person name="Martin F.M."/>
            <person name="Hacquard S."/>
        </authorList>
    </citation>
    <scope>NUCLEOTIDE SEQUENCE</scope>
    <source>
        <strain evidence="3">MPI-CAGE-AT-0021</strain>
    </source>
</reference>
<dbReference type="PANTHER" id="PTHR30344:SF1">
    <property type="entry name" value="6-PHOSPHOGLUCONOLACTONASE"/>
    <property type="match status" value="1"/>
</dbReference>
<dbReference type="InterPro" id="IPR050282">
    <property type="entry name" value="Cycloisomerase_2"/>
</dbReference>
<dbReference type="SUPFAM" id="SSF51004">
    <property type="entry name" value="C-terminal (heme d1) domain of cytochrome cd1-nitrite reductase"/>
    <property type="match status" value="1"/>
</dbReference>
<dbReference type="PANTHER" id="PTHR30344">
    <property type="entry name" value="6-PHOSPHOGLUCONOLACTONASE-RELATED"/>
    <property type="match status" value="1"/>
</dbReference>
<name>A0A9P9J4R5_9HYPO</name>
<dbReference type="Proteomes" id="UP000717696">
    <property type="component" value="Unassembled WGS sequence"/>
</dbReference>
<evidence type="ECO:0000313" key="4">
    <source>
        <dbReference type="Proteomes" id="UP000717696"/>
    </source>
</evidence>
<evidence type="ECO:0000313" key="3">
    <source>
        <dbReference type="EMBL" id="KAH7149914.1"/>
    </source>
</evidence>
<gene>
    <name evidence="3" type="ORF">B0J13DRAFT_549075</name>
</gene>
<dbReference type="AlphaFoldDB" id="A0A9P9J4R5"/>
<comment type="caution">
    <text evidence="3">The sequence shown here is derived from an EMBL/GenBank/DDBJ whole genome shotgun (WGS) entry which is preliminary data.</text>
</comment>
<protein>
    <submittedName>
        <fullName evidence="3">Lactonase, 7-bladed beta-propeller-domain-containing protein</fullName>
    </submittedName>
</protein>
<dbReference type="InterPro" id="IPR015943">
    <property type="entry name" value="WD40/YVTN_repeat-like_dom_sf"/>
</dbReference>
<dbReference type="InterPro" id="IPR019405">
    <property type="entry name" value="Lactonase_7-beta_prop"/>
</dbReference>